<keyword evidence="1" id="KW-0472">Membrane</keyword>
<comment type="caution">
    <text evidence="2">The sequence shown here is derived from an EMBL/GenBank/DDBJ whole genome shotgun (WGS) entry which is preliminary data.</text>
</comment>
<sequence>MTADPGTYPQPIPDPPPTTPSRAKLFLWIGAPLVLAGALAAVLIAVFGASTGPLNGTLSLRCDMQCIKSTADGYDGYRDISDGAQVTLVDETGRVVATTALHRGGGATDIVDGVWVRAFTFEFTDVPDAERYGVHFGNDSRGTIWKDADDAKRNGWQLSLGD</sequence>
<evidence type="ECO:0000313" key="3">
    <source>
        <dbReference type="Proteomes" id="UP001595764"/>
    </source>
</evidence>
<dbReference type="EMBL" id="JBHRWI010000056">
    <property type="protein sequence ID" value="MFC3515900.1"/>
    <property type="molecule type" value="Genomic_DNA"/>
</dbReference>
<reference evidence="3" key="1">
    <citation type="journal article" date="2019" name="Int. J. Syst. Evol. Microbiol.">
        <title>The Global Catalogue of Microorganisms (GCM) 10K type strain sequencing project: providing services to taxonomists for standard genome sequencing and annotation.</title>
        <authorList>
            <consortium name="The Broad Institute Genomics Platform"/>
            <consortium name="The Broad Institute Genome Sequencing Center for Infectious Disease"/>
            <person name="Wu L."/>
            <person name="Ma J."/>
        </authorList>
    </citation>
    <scope>NUCLEOTIDE SEQUENCE [LARGE SCALE GENOMIC DNA]</scope>
    <source>
        <strain evidence="3">CGMCC 4.7682</strain>
    </source>
</reference>
<evidence type="ECO:0000313" key="2">
    <source>
        <dbReference type="EMBL" id="MFC3515900.1"/>
    </source>
</evidence>
<evidence type="ECO:0000256" key="1">
    <source>
        <dbReference type="SAM" id="Phobius"/>
    </source>
</evidence>
<accession>A0ABV7QU23</accession>
<organism evidence="2 3">
    <name type="scientific">Amycolatopsis halotolerans</name>
    <dbReference type="NCBI Taxonomy" id="330083"/>
    <lineage>
        <taxon>Bacteria</taxon>
        <taxon>Bacillati</taxon>
        <taxon>Actinomycetota</taxon>
        <taxon>Actinomycetes</taxon>
        <taxon>Pseudonocardiales</taxon>
        <taxon>Pseudonocardiaceae</taxon>
        <taxon>Amycolatopsis</taxon>
    </lineage>
</organism>
<keyword evidence="1" id="KW-0812">Transmembrane</keyword>
<dbReference type="Proteomes" id="UP001595764">
    <property type="component" value="Unassembled WGS sequence"/>
</dbReference>
<protein>
    <submittedName>
        <fullName evidence="2">Uncharacterized protein</fullName>
    </submittedName>
</protein>
<feature type="transmembrane region" description="Helical" evidence="1">
    <location>
        <begin position="25"/>
        <end position="49"/>
    </location>
</feature>
<gene>
    <name evidence="2" type="ORF">ACFORO_37450</name>
</gene>
<dbReference type="RefSeq" id="WP_377873205.1">
    <property type="nucleotide sequence ID" value="NZ_JBHMAY010000047.1"/>
</dbReference>
<keyword evidence="3" id="KW-1185">Reference proteome</keyword>
<proteinExistence type="predicted"/>
<name>A0ABV7QU23_9PSEU</name>
<keyword evidence="1" id="KW-1133">Transmembrane helix</keyword>